<evidence type="ECO:0000313" key="10">
    <source>
        <dbReference type="Proteomes" id="UP000837857"/>
    </source>
</evidence>
<evidence type="ECO:0000256" key="4">
    <source>
        <dbReference type="ARBA" id="ARBA00022525"/>
    </source>
</evidence>
<evidence type="ECO:0000313" key="9">
    <source>
        <dbReference type="EMBL" id="CAH2039646.1"/>
    </source>
</evidence>
<evidence type="ECO:0000256" key="1">
    <source>
        <dbReference type="ARBA" id="ARBA00004239"/>
    </source>
</evidence>
<dbReference type="Proteomes" id="UP000837857">
    <property type="component" value="Chromosome 11"/>
</dbReference>
<keyword evidence="6 7" id="KW-0378">Hydrolase</keyword>
<keyword evidence="4" id="KW-0964">Secreted</keyword>
<keyword evidence="10" id="KW-1185">Reference proteome</keyword>
<dbReference type="Pfam" id="PF07722">
    <property type="entry name" value="Peptidase_C26"/>
    <property type="match status" value="1"/>
</dbReference>
<evidence type="ECO:0000256" key="3">
    <source>
        <dbReference type="ARBA" id="ARBA00012886"/>
    </source>
</evidence>
<name>A0ABN8HRW2_9NEOP</name>
<dbReference type="Gene3D" id="3.40.50.880">
    <property type="match status" value="1"/>
</dbReference>
<dbReference type="SUPFAM" id="SSF52317">
    <property type="entry name" value="Class I glutamine amidotransferase-like"/>
    <property type="match status" value="1"/>
</dbReference>
<feature type="non-terminal residue" evidence="9">
    <location>
        <position position="390"/>
    </location>
</feature>
<comment type="subcellular location">
    <subcellularLocation>
        <location evidence="1">Secreted</location>
        <location evidence="1">Extracellular space</location>
    </subcellularLocation>
</comment>
<keyword evidence="8" id="KW-0812">Transmembrane</keyword>
<feature type="active site" evidence="7">
    <location>
        <position position="308"/>
    </location>
</feature>
<feature type="active site" description="Nucleophile" evidence="7">
    <location>
        <position position="196"/>
    </location>
</feature>
<feature type="transmembrane region" description="Helical" evidence="8">
    <location>
        <begin position="50"/>
        <end position="71"/>
    </location>
</feature>
<dbReference type="EMBL" id="OW152823">
    <property type="protein sequence ID" value="CAH2039646.1"/>
    <property type="molecule type" value="Genomic_DNA"/>
</dbReference>
<dbReference type="InterPro" id="IPR015527">
    <property type="entry name" value="Pept_C26_g-glut_hydrolase"/>
</dbReference>
<accession>A0ABN8HRW2</accession>
<protein>
    <recommendedName>
        <fullName evidence="3 7">folate gamma-glutamyl hydrolase</fullName>
        <ecNumber evidence="3 7">3.4.19.9</ecNumber>
    </recommendedName>
</protein>
<dbReference type="EC" id="3.4.19.9" evidence="3 7"/>
<evidence type="ECO:0000256" key="6">
    <source>
        <dbReference type="ARBA" id="ARBA00022801"/>
    </source>
</evidence>
<organism evidence="9 10">
    <name type="scientific">Iphiclides podalirius</name>
    <name type="common">scarce swallowtail</name>
    <dbReference type="NCBI Taxonomy" id="110791"/>
    <lineage>
        <taxon>Eukaryota</taxon>
        <taxon>Metazoa</taxon>
        <taxon>Ecdysozoa</taxon>
        <taxon>Arthropoda</taxon>
        <taxon>Hexapoda</taxon>
        <taxon>Insecta</taxon>
        <taxon>Pterygota</taxon>
        <taxon>Neoptera</taxon>
        <taxon>Endopterygota</taxon>
        <taxon>Lepidoptera</taxon>
        <taxon>Glossata</taxon>
        <taxon>Ditrysia</taxon>
        <taxon>Papilionoidea</taxon>
        <taxon>Papilionidae</taxon>
        <taxon>Papilioninae</taxon>
        <taxon>Iphiclides</taxon>
    </lineage>
</organism>
<keyword evidence="8" id="KW-1133">Transmembrane helix</keyword>
<dbReference type="PROSITE" id="PS51273">
    <property type="entry name" value="GATASE_TYPE_1"/>
    <property type="match status" value="1"/>
</dbReference>
<keyword evidence="5" id="KW-0732">Signal</keyword>
<feature type="transmembrane region" description="Helical" evidence="8">
    <location>
        <begin position="12"/>
        <end position="30"/>
    </location>
</feature>
<dbReference type="PANTHER" id="PTHR11315:SF0">
    <property type="entry name" value="FOLATE GAMMA-GLUTAMYL HYDROLASE"/>
    <property type="match status" value="1"/>
</dbReference>
<evidence type="ECO:0000256" key="7">
    <source>
        <dbReference type="PROSITE-ProRule" id="PRU00607"/>
    </source>
</evidence>
<comment type="catalytic activity">
    <reaction evidence="7">
        <text>(6S)-5,6,7,8-tetrahydrofolyl-(gamma-L-Glu)(n) + (n-1) H2O = (6S)-5,6,7,8-tetrahydrofolate + (n-1) L-glutamate</text>
        <dbReference type="Rhea" id="RHEA:56784"/>
        <dbReference type="Rhea" id="RHEA-COMP:14738"/>
        <dbReference type="ChEBI" id="CHEBI:15377"/>
        <dbReference type="ChEBI" id="CHEBI:29985"/>
        <dbReference type="ChEBI" id="CHEBI:57453"/>
        <dbReference type="ChEBI" id="CHEBI:141005"/>
        <dbReference type="EC" id="3.4.19.9"/>
    </reaction>
</comment>
<comment type="similarity">
    <text evidence="2">Belongs to the peptidase C26 family.</text>
</comment>
<keyword evidence="8" id="KW-0472">Membrane</keyword>
<dbReference type="InterPro" id="IPR011697">
    <property type="entry name" value="Peptidase_C26"/>
</dbReference>
<sequence length="390" mass="44559">MQVTYKTEIIHNIAICLVNDGANFLIFWWFDSSIFGATEWAKMIAVPNLAEFVAMKTVVLLVISFTTVYIAHCNGAVIVQRQEGISVNERPIIGVLSQEQSFYLHGKYPEENYTSYIAASYVKDVESSGARVVPILIGKDRDYYKDLMSKINGVLMPGGATFFNQSNGYADAGQHIYELAIEMNNAGDYFPVFGTCLGFELLIILASGRGEVENRIRCYSYNNLPLDFTDDFRKSKMFANAPEDVIHILANEDVTVNAHQFCIVDENLASHDLEKDWKVTSYSDDDYGVQFIATIEHKRYPFYGVQFHPEKNSFEWKLSKNYAHSMNAIKANRYFMDFFVGECRNNHHAFASASEENRYVIYNYEPHFTGVLGSMFHQCYFFEPRGNVTK</sequence>
<reference evidence="9" key="1">
    <citation type="submission" date="2022-03" db="EMBL/GenBank/DDBJ databases">
        <authorList>
            <person name="Martin H S."/>
        </authorList>
    </citation>
    <scope>NUCLEOTIDE SEQUENCE</scope>
</reference>
<gene>
    <name evidence="9" type="ORF">IPOD504_LOCUS1852</name>
</gene>
<evidence type="ECO:0000256" key="2">
    <source>
        <dbReference type="ARBA" id="ARBA00011083"/>
    </source>
</evidence>
<evidence type="ECO:0000256" key="8">
    <source>
        <dbReference type="SAM" id="Phobius"/>
    </source>
</evidence>
<dbReference type="PANTHER" id="PTHR11315">
    <property type="entry name" value="PROTEASE FAMILY C26 GAMMA-GLUTAMYL HYDROLASE"/>
    <property type="match status" value="1"/>
</dbReference>
<evidence type="ECO:0000256" key="5">
    <source>
        <dbReference type="ARBA" id="ARBA00022729"/>
    </source>
</evidence>
<proteinExistence type="inferred from homology"/>
<dbReference type="PROSITE" id="PS51275">
    <property type="entry name" value="PEPTIDASE_C26_GGH"/>
    <property type="match status" value="1"/>
</dbReference>
<dbReference type="InterPro" id="IPR029062">
    <property type="entry name" value="Class_I_gatase-like"/>
</dbReference>